<evidence type="ECO:0000313" key="1">
    <source>
        <dbReference type="EMBL" id="KAI4351540.1"/>
    </source>
</evidence>
<reference evidence="1 2" key="1">
    <citation type="journal article" date="2022" name="DNA Res.">
        <title>Chromosomal-level genome assembly of the orchid tree Bauhinia variegata (Leguminosae; Cercidoideae) supports the allotetraploid origin hypothesis of Bauhinia.</title>
        <authorList>
            <person name="Zhong Y."/>
            <person name="Chen Y."/>
            <person name="Zheng D."/>
            <person name="Pang J."/>
            <person name="Liu Y."/>
            <person name="Luo S."/>
            <person name="Meng S."/>
            <person name="Qian L."/>
            <person name="Wei D."/>
            <person name="Dai S."/>
            <person name="Zhou R."/>
        </authorList>
    </citation>
    <scope>NUCLEOTIDE SEQUENCE [LARGE SCALE GENOMIC DNA]</scope>
    <source>
        <strain evidence="1">BV-YZ2020</strain>
    </source>
</reference>
<comment type="caution">
    <text evidence="1">The sequence shown here is derived from an EMBL/GenBank/DDBJ whole genome shotgun (WGS) entry which is preliminary data.</text>
</comment>
<dbReference type="Proteomes" id="UP000828941">
    <property type="component" value="Chromosome 3"/>
</dbReference>
<evidence type="ECO:0000313" key="2">
    <source>
        <dbReference type="Proteomes" id="UP000828941"/>
    </source>
</evidence>
<proteinExistence type="predicted"/>
<sequence>MAGSDPQRELLSLFRIVASEKSQGERRIVTLTKKIEELKSALSEANAELEDVKRSKELVEQELKGYEVQLSMSEALVQTLQPRVSLIQDEISSVGCDLEDLKNEEAALREEFINRMLVLNAEIRKFHGSVTCNIDAVDSASYEDGAQGIMKENDAEDSLSTIENKLADILARTTKEEEEYEAKKNIHKKVQQELIDWERKVSLMHMMIKETKALQDLTIYPF</sequence>
<organism evidence="1 2">
    <name type="scientific">Bauhinia variegata</name>
    <name type="common">Purple orchid tree</name>
    <name type="synonym">Phanera variegata</name>
    <dbReference type="NCBI Taxonomy" id="167791"/>
    <lineage>
        <taxon>Eukaryota</taxon>
        <taxon>Viridiplantae</taxon>
        <taxon>Streptophyta</taxon>
        <taxon>Embryophyta</taxon>
        <taxon>Tracheophyta</taxon>
        <taxon>Spermatophyta</taxon>
        <taxon>Magnoliopsida</taxon>
        <taxon>eudicotyledons</taxon>
        <taxon>Gunneridae</taxon>
        <taxon>Pentapetalae</taxon>
        <taxon>rosids</taxon>
        <taxon>fabids</taxon>
        <taxon>Fabales</taxon>
        <taxon>Fabaceae</taxon>
        <taxon>Cercidoideae</taxon>
        <taxon>Cercideae</taxon>
        <taxon>Bauhiniinae</taxon>
        <taxon>Bauhinia</taxon>
    </lineage>
</organism>
<accession>A0ACB9PT73</accession>
<name>A0ACB9PT73_BAUVA</name>
<protein>
    <submittedName>
        <fullName evidence="1">Uncharacterized protein</fullName>
    </submittedName>
</protein>
<dbReference type="EMBL" id="CM039428">
    <property type="protein sequence ID" value="KAI4351540.1"/>
    <property type="molecule type" value="Genomic_DNA"/>
</dbReference>
<gene>
    <name evidence="1" type="ORF">L6164_005898</name>
</gene>
<keyword evidence="2" id="KW-1185">Reference proteome</keyword>